<protein>
    <submittedName>
        <fullName evidence="3">Cold shock protein, CspA family</fullName>
    </submittedName>
</protein>
<dbReference type="Gene3D" id="2.40.50.140">
    <property type="entry name" value="Nucleic acid-binding proteins"/>
    <property type="match status" value="1"/>
</dbReference>
<sequence length="145" mass="16419">MSDSFFKKENAKKKAKKKQEKALKRVDRKTNNNKGQSLESMYAYVDENGVITSTPPDKSNRKEVNLDGILLGARPIVREEAKPNTGVITFYSDKGYGFVTDDETKTNVFFHSNDLIMPVNLKDKVTYDIKTTPRGDNAINLKIIQ</sequence>
<dbReference type="GO" id="GO:0005829">
    <property type="term" value="C:cytosol"/>
    <property type="evidence" value="ECO:0007669"/>
    <property type="project" value="UniProtKB-ARBA"/>
</dbReference>
<organism evidence="3 4">
    <name type="scientific">Moheibacter sediminis</name>
    <dbReference type="NCBI Taxonomy" id="1434700"/>
    <lineage>
        <taxon>Bacteria</taxon>
        <taxon>Pseudomonadati</taxon>
        <taxon>Bacteroidota</taxon>
        <taxon>Flavobacteriia</taxon>
        <taxon>Flavobacteriales</taxon>
        <taxon>Weeksellaceae</taxon>
        <taxon>Moheibacter</taxon>
    </lineage>
</organism>
<dbReference type="SUPFAM" id="SSF50249">
    <property type="entry name" value="Nucleic acid-binding proteins"/>
    <property type="match status" value="1"/>
</dbReference>
<dbReference type="EMBL" id="FWXS01000003">
    <property type="protein sequence ID" value="SMC49510.1"/>
    <property type="molecule type" value="Genomic_DNA"/>
</dbReference>
<feature type="compositionally biased region" description="Basic residues" evidence="1">
    <location>
        <begin position="10"/>
        <end position="19"/>
    </location>
</feature>
<feature type="domain" description="CSD" evidence="2">
    <location>
        <begin position="83"/>
        <end position="143"/>
    </location>
</feature>
<dbReference type="Proteomes" id="UP000192393">
    <property type="component" value="Unassembled WGS sequence"/>
</dbReference>
<dbReference type="InterPro" id="IPR012340">
    <property type="entry name" value="NA-bd_OB-fold"/>
</dbReference>
<gene>
    <name evidence="3" type="ORF">SAMN06296427_10379</name>
</gene>
<dbReference type="PROSITE" id="PS51857">
    <property type="entry name" value="CSD_2"/>
    <property type="match status" value="1"/>
</dbReference>
<evidence type="ECO:0000256" key="1">
    <source>
        <dbReference type="SAM" id="MobiDB-lite"/>
    </source>
</evidence>
<dbReference type="CDD" id="cd04458">
    <property type="entry name" value="CSP_CDS"/>
    <property type="match status" value="1"/>
</dbReference>
<dbReference type="InterPro" id="IPR011129">
    <property type="entry name" value="CSD"/>
</dbReference>
<dbReference type="RefSeq" id="WP_084016674.1">
    <property type="nucleotide sequence ID" value="NZ_FWXS01000003.1"/>
</dbReference>
<keyword evidence="4" id="KW-1185">Reference proteome</keyword>
<dbReference type="AlphaFoldDB" id="A0A1W1ZLS5"/>
<dbReference type="Pfam" id="PF00313">
    <property type="entry name" value="CSD"/>
    <property type="match status" value="1"/>
</dbReference>
<dbReference type="OrthoDB" id="1493235at2"/>
<feature type="compositionally biased region" description="Basic and acidic residues" evidence="1">
    <location>
        <begin position="20"/>
        <end position="30"/>
    </location>
</feature>
<accession>A0A1W1ZLS5</accession>
<evidence type="ECO:0000313" key="3">
    <source>
        <dbReference type="EMBL" id="SMC49510.1"/>
    </source>
</evidence>
<dbReference type="SMART" id="SM00357">
    <property type="entry name" value="CSP"/>
    <property type="match status" value="1"/>
</dbReference>
<evidence type="ECO:0000313" key="4">
    <source>
        <dbReference type="Proteomes" id="UP000192393"/>
    </source>
</evidence>
<dbReference type="GO" id="GO:0003676">
    <property type="term" value="F:nucleic acid binding"/>
    <property type="evidence" value="ECO:0007669"/>
    <property type="project" value="InterPro"/>
</dbReference>
<dbReference type="InterPro" id="IPR002059">
    <property type="entry name" value="CSP_DNA-bd"/>
</dbReference>
<dbReference type="STRING" id="1434700.SAMN06296427_10379"/>
<feature type="region of interest" description="Disordered" evidence="1">
    <location>
        <begin position="1"/>
        <end position="39"/>
    </location>
</feature>
<name>A0A1W1ZLS5_9FLAO</name>
<evidence type="ECO:0000259" key="2">
    <source>
        <dbReference type="PROSITE" id="PS51857"/>
    </source>
</evidence>
<proteinExistence type="predicted"/>
<reference evidence="3 4" key="1">
    <citation type="submission" date="2017-04" db="EMBL/GenBank/DDBJ databases">
        <authorList>
            <person name="Afonso C.L."/>
            <person name="Miller P.J."/>
            <person name="Scott M.A."/>
            <person name="Spackman E."/>
            <person name="Goraichik I."/>
            <person name="Dimitrov K.M."/>
            <person name="Suarez D.L."/>
            <person name="Swayne D.E."/>
        </authorList>
    </citation>
    <scope>NUCLEOTIDE SEQUENCE [LARGE SCALE GENOMIC DNA]</scope>
    <source>
        <strain evidence="3 4">CGMCC 1.12708</strain>
    </source>
</reference>